<dbReference type="AlphaFoldDB" id="A0A1L6MVP9"/>
<gene>
    <name evidence="1" type="ORF">BCY86_02185</name>
</gene>
<keyword evidence="2" id="KW-1185">Reference proteome</keyword>
<evidence type="ECO:0000313" key="1">
    <source>
        <dbReference type="EMBL" id="APR99619.1"/>
    </source>
</evidence>
<protein>
    <submittedName>
        <fullName evidence="1">Uncharacterized protein</fullName>
    </submittedName>
</protein>
<proteinExistence type="predicted"/>
<accession>A0A1L6MVP9</accession>
<dbReference type="KEGG" id="pabo:BCY86_02185"/>
<dbReference type="STRING" id="1882918.BCY86_02185"/>
<name>A0A1L6MVP9_9BACT</name>
<evidence type="ECO:0000313" key="2">
    <source>
        <dbReference type="Proteomes" id="UP000185544"/>
    </source>
</evidence>
<reference evidence="1 2" key="1">
    <citation type="submission" date="2016-08" db="EMBL/GenBank/DDBJ databases">
        <title>Identification and validation of antigenic proteins from Pajaroellobacter abortibovis using de-novo genome sequence assembly and reverse vaccinology.</title>
        <authorList>
            <person name="Welly B.T."/>
            <person name="Miller M.R."/>
            <person name="Stott J.L."/>
            <person name="Blanchard M.T."/>
            <person name="Islas-Trejo A.D."/>
            <person name="O'Rourke S.M."/>
            <person name="Young A.E."/>
            <person name="Medrano J.F."/>
            <person name="Van Eenennaam A.L."/>
        </authorList>
    </citation>
    <scope>NUCLEOTIDE SEQUENCE [LARGE SCALE GENOMIC DNA]</scope>
    <source>
        <strain evidence="1 2">BTF92-0548A/99-0131</strain>
    </source>
</reference>
<dbReference type="Proteomes" id="UP000185544">
    <property type="component" value="Chromosome"/>
</dbReference>
<organism evidence="1 2">
    <name type="scientific">Pajaroellobacter abortibovis</name>
    <dbReference type="NCBI Taxonomy" id="1882918"/>
    <lineage>
        <taxon>Bacteria</taxon>
        <taxon>Pseudomonadati</taxon>
        <taxon>Myxococcota</taxon>
        <taxon>Polyangia</taxon>
        <taxon>Polyangiales</taxon>
        <taxon>Polyangiaceae</taxon>
    </lineage>
</organism>
<dbReference type="EMBL" id="CP016908">
    <property type="protein sequence ID" value="APR99619.1"/>
    <property type="molecule type" value="Genomic_DNA"/>
</dbReference>
<sequence length="377" mass="41340">MIIHNPLIGRPLVRVRSVSVHLILKWSTCITGIALLCETSLAASPNTCTPYSSRCINSDILWPHPGKREFVALGPTQLLEPYEFSVALVTTYQYQPITIQVPSPKSMGIELAVIENQLNTNLLFAYGVLPRLQLDVILPFTLMQSGAGMAPLSGGEKLRTHTLRDMRFGFAYRLPSTSSPSSTLSWSLVSRLQMTAPTGDPLQLAGEGIPVIFPSLALGMKHHRLLLGVETGARIRPTSTWSNLAIGTQISMITGVGYDLLPSRKKLIAFLEAWALPTFPVQKSLPLIPKEDLRMFLIPSEWMLSLQATNLFNTGFNLQFGSGTALPWIGTNTPTEPQFRFVIGLAYLSPSGLQSSLSSPSPFFLSGLKRGITYEML</sequence>